<dbReference type="InterPro" id="IPR036515">
    <property type="entry name" value="Transposase_17_sf"/>
</dbReference>
<feature type="domain" description="Transposase IS200-like" evidence="1">
    <location>
        <begin position="9"/>
        <end position="124"/>
    </location>
</feature>
<reference evidence="2 3" key="1">
    <citation type="submission" date="2023-02" db="EMBL/GenBank/DDBJ databases">
        <title>Gemone sequence of Telluria chitinolytica ACM 3522T.</title>
        <authorList>
            <person name="Frediansyah A."/>
            <person name="Miess H."/>
            <person name="Gross H."/>
        </authorList>
    </citation>
    <scope>NUCLEOTIDE SEQUENCE [LARGE SCALE GENOMIC DNA]</scope>
    <source>
        <strain evidence="2 3">ACM 3522</strain>
    </source>
</reference>
<accession>A0ABY8BHS7</accession>
<dbReference type="RefSeq" id="WP_277417174.1">
    <property type="nucleotide sequence ID" value="NZ_CP119083.1"/>
</dbReference>
<dbReference type="SUPFAM" id="SSF143422">
    <property type="entry name" value="Transposase IS200-like"/>
    <property type="match status" value="1"/>
</dbReference>
<sequence length="221" mass="25059">MPRHARVLLPGVPLHVVQRGHNRQPCFLSDTDYRVYLEIVREHSVAAGCSVHAYVLMTNHVHMLLSFVDIAVAPLLIGRIGQQYSQYLNRRLGRRSTTWDGRYRSSPVPTDTYVLACQRYIEMNPVRAGMVALPEHYRWSSYRANVGLGKDRLVTPHDVYLGLASEQCGCQSAYESLFARPLTDDQLRSLRFAASANQVVGCLPRRRGRRSAQLAATEHDR</sequence>
<evidence type="ECO:0000259" key="1">
    <source>
        <dbReference type="SMART" id="SM01321"/>
    </source>
</evidence>
<gene>
    <name evidence="2" type="ORF">PX653_06950</name>
</gene>
<evidence type="ECO:0000313" key="3">
    <source>
        <dbReference type="Proteomes" id="UP001216510"/>
    </source>
</evidence>
<name>A0ABY8BHS7_9BURK</name>
<dbReference type="PANTHER" id="PTHR34322">
    <property type="entry name" value="TRANSPOSASE, Y1_TNP DOMAIN-CONTAINING"/>
    <property type="match status" value="1"/>
</dbReference>
<dbReference type="Pfam" id="PF01797">
    <property type="entry name" value="Y1_Tnp"/>
    <property type="match status" value="1"/>
</dbReference>
<evidence type="ECO:0000313" key="2">
    <source>
        <dbReference type="EMBL" id="WEF34498.1"/>
    </source>
</evidence>
<dbReference type="InterPro" id="IPR002686">
    <property type="entry name" value="Transposase_17"/>
</dbReference>
<dbReference type="EMBL" id="CP119083">
    <property type="protein sequence ID" value="WEF34498.1"/>
    <property type="molecule type" value="Genomic_DNA"/>
</dbReference>
<organism evidence="2 3">
    <name type="scientific">Pseudoduganella chitinolytica</name>
    <dbReference type="NCBI Taxonomy" id="34070"/>
    <lineage>
        <taxon>Bacteria</taxon>
        <taxon>Pseudomonadati</taxon>
        <taxon>Pseudomonadota</taxon>
        <taxon>Betaproteobacteria</taxon>
        <taxon>Burkholderiales</taxon>
        <taxon>Oxalobacteraceae</taxon>
        <taxon>Telluria group</taxon>
        <taxon>Pseudoduganella</taxon>
    </lineage>
</organism>
<dbReference type="PANTHER" id="PTHR34322:SF2">
    <property type="entry name" value="TRANSPOSASE IS200-LIKE DOMAIN-CONTAINING PROTEIN"/>
    <property type="match status" value="1"/>
</dbReference>
<dbReference type="Proteomes" id="UP001216510">
    <property type="component" value="Chromosome"/>
</dbReference>
<dbReference type="SMART" id="SM01321">
    <property type="entry name" value="Y1_Tnp"/>
    <property type="match status" value="1"/>
</dbReference>
<proteinExistence type="predicted"/>
<protein>
    <submittedName>
        <fullName evidence="2">Transposase</fullName>
    </submittedName>
</protein>
<dbReference type="Gene3D" id="3.30.70.1290">
    <property type="entry name" value="Transposase IS200-like"/>
    <property type="match status" value="1"/>
</dbReference>
<keyword evidence="3" id="KW-1185">Reference proteome</keyword>